<proteinExistence type="predicted"/>
<dbReference type="AlphaFoldDB" id="A0A2C5W1H0"/>
<name>A0A2C5W1H0_PSEPU</name>
<sequence>MEGYIVYEDRRAHALEIWHQLLDHSEIRMSAPEQYEELLRLAEEYCEEGFITREERRGMIEKATANYRQAVEGLGQGT</sequence>
<reference evidence="2" key="1">
    <citation type="submission" date="2017-10" db="EMBL/GenBank/DDBJ databases">
        <title>FDA dAtabase for Regulatory Grade micrObial Sequences (FDA-ARGOS): Supporting development and validation of Infectious Disease Dx tests.</title>
        <authorList>
            <person name="Goldberg B."/>
            <person name="Campos J."/>
            <person name="Tallon L."/>
            <person name="Sadzewicz L."/>
            <person name="Ott S."/>
            <person name="Zhao X."/>
            <person name="Nagaraj S."/>
            <person name="Vavikolanu K."/>
            <person name="Aluvathingal J."/>
            <person name="Nadendla S."/>
            <person name="Geyer C."/>
            <person name="Sichtig H."/>
        </authorList>
    </citation>
    <scope>NUCLEOTIDE SEQUENCE [LARGE SCALE GENOMIC DNA]</scope>
    <source>
        <strain evidence="2">FDAARGOS_376</strain>
    </source>
</reference>
<dbReference type="Proteomes" id="UP000222460">
    <property type="component" value="Unassembled WGS sequence"/>
</dbReference>
<comment type="caution">
    <text evidence="1">The sequence shown here is derived from an EMBL/GenBank/DDBJ whole genome shotgun (WGS) entry which is preliminary data.</text>
</comment>
<organism evidence="1 2">
    <name type="scientific">Pseudomonas putida</name>
    <name type="common">Arthrobacter siderocapsulatus</name>
    <dbReference type="NCBI Taxonomy" id="303"/>
    <lineage>
        <taxon>Bacteria</taxon>
        <taxon>Pseudomonadati</taxon>
        <taxon>Pseudomonadota</taxon>
        <taxon>Gammaproteobacteria</taxon>
        <taxon>Pseudomonadales</taxon>
        <taxon>Pseudomonadaceae</taxon>
        <taxon>Pseudomonas</taxon>
    </lineage>
</organism>
<evidence type="ECO:0000313" key="2">
    <source>
        <dbReference type="Proteomes" id="UP000222460"/>
    </source>
</evidence>
<protein>
    <submittedName>
        <fullName evidence="1">Uncharacterized protein</fullName>
    </submittedName>
</protein>
<dbReference type="EMBL" id="PDKZ01000002">
    <property type="protein sequence ID" value="PHH38766.1"/>
    <property type="molecule type" value="Genomic_DNA"/>
</dbReference>
<evidence type="ECO:0000313" key="1">
    <source>
        <dbReference type="EMBL" id="PHH38766.1"/>
    </source>
</evidence>
<accession>A0A2C5W1H0</accession>
<gene>
    <name evidence="1" type="ORF">CRX57_00785</name>
</gene>